<keyword evidence="7 15" id="KW-0328">Glycosyltransferase</keyword>
<evidence type="ECO:0000256" key="5">
    <source>
        <dbReference type="ARBA" id="ARBA00011895"/>
    </source>
</evidence>
<evidence type="ECO:0000256" key="15">
    <source>
        <dbReference type="RuleBase" id="RU364099"/>
    </source>
</evidence>
<keyword evidence="10 15" id="KW-0660">Purine salvage</keyword>
<dbReference type="AlphaFoldDB" id="B2KEC7"/>
<comment type="subcellular location">
    <subcellularLocation>
        <location evidence="2 15">Cytoplasm</location>
    </subcellularLocation>
</comment>
<dbReference type="NCBIfam" id="TIGR01203">
    <property type="entry name" value="HGPRTase"/>
    <property type="match status" value="1"/>
</dbReference>
<dbReference type="PANTHER" id="PTHR43340:SF1">
    <property type="entry name" value="HYPOXANTHINE PHOSPHORIBOSYLTRANSFERASE"/>
    <property type="match status" value="1"/>
</dbReference>
<evidence type="ECO:0000259" key="16">
    <source>
        <dbReference type="Pfam" id="PF00156"/>
    </source>
</evidence>
<evidence type="ECO:0000256" key="10">
    <source>
        <dbReference type="ARBA" id="ARBA00022726"/>
    </source>
</evidence>
<keyword evidence="8 15" id="KW-0808">Transferase</keyword>
<dbReference type="GO" id="GO:0052657">
    <property type="term" value="F:guanine phosphoribosyltransferase activity"/>
    <property type="evidence" value="ECO:0007669"/>
    <property type="project" value="RHEA"/>
</dbReference>
<accession>B2KEC7</accession>
<comment type="pathway">
    <text evidence="3 15">Purine metabolism; IMP biosynthesis via salvage pathway; IMP from hypoxanthine: step 1/1.</text>
</comment>
<evidence type="ECO:0000256" key="11">
    <source>
        <dbReference type="ARBA" id="ARBA00022741"/>
    </source>
</evidence>
<dbReference type="EMBL" id="CP001055">
    <property type="protein sequence ID" value="ACC98873.1"/>
    <property type="molecule type" value="Genomic_DNA"/>
</dbReference>
<sequence>MSLESAVERILIPEADIEARVRELGAEITKDYNGKEPILVGMLRGCVVFYSELLKNIKTKCTLDFMCLSSYCGMESTGEVRILLDVRGTIKDRHVILIEDIVDTGLTLDYVLKNLRNRGAASVEICTLLDKPSNRKVTVPVKYRGFEIPNEFVIGYGLDYNELYRNLPYIGVYKQK</sequence>
<keyword evidence="6 15" id="KW-0963">Cytoplasm</keyword>
<dbReference type="OrthoDB" id="9802824at2"/>
<evidence type="ECO:0000256" key="6">
    <source>
        <dbReference type="ARBA" id="ARBA00022490"/>
    </source>
</evidence>
<dbReference type="KEGG" id="emi:Emin_1323"/>
<keyword evidence="18" id="KW-1185">Reference proteome</keyword>
<reference evidence="17 18" key="1">
    <citation type="journal article" date="2009" name="Appl. Environ. Microbiol.">
        <title>Genomic analysis of 'Elusimicrobium minutum,' the first cultivated representative of the phylum 'Elusimicrobia' (formerly termite group 1).</title>
        <authorList>
            <person name="Herlemann D.P.R."/>
            <person name="Geissinger O."/>
            <person name="Ikeda-Ohtsubo W."/>
            <person name="Kunin V."/>
            <person name="Sun H."/>
            <person name="Lapidus A."/>
            <person name="Hugenholtz P."/>
            <person name="Brune A."/>
        </authorList>
    </citation>
    <scope>NUCLEOTIDE SEQUENCE [LARGE SCALE GENOMIC DNA]</scope>
    <source>
        <strain evidence="17 18">Pei191</strain>
    </source>
</reference>
<dbReference type="InterPro" id="IPR000836">
    <property type="entry name" value="PRTase_dom"/>
</dbReference>
<dbReference type="Proteomes" id="UP000001029">
    <property type="component" value="Chromosome"/>
</dbReference>
<keyword evidence="9 15" id="KW-0479">Metal-binding</keyword>
<evidence type="ECO:0000256" key="3">
    <source>
        <dbReference type="ARBA" id="ARBA00004669"/>
    </source>
</evidence>
<dbReference type="GO" id="GO:0032263">
    <property type="term" value="P:GMP salvage"/>
    <property type="evidence" value="ECO:0007669"/>
    <property type="project" value="TreeGrafter"/>
</dbReference>
<organism evidence="17 18">
    <name type="scientific">Elusimicrobium minutum (strain Pei191)</name>
    <dbReference type="NCBI Taxonomy" id="445932"/>
    <lineage>
        <taxon>Bacteria</taxon>
        <taxon>Pseudomonadati</taxon>
        <taxon>Elusimicrobiota</taxon>
        <taxon>Elusimicrobia</taxon>
        <taxon>Elusimicrobiales</taxon>
        <taxon>Elusimicrobiaceae</taxon>
        <taxon>Elusimicrobium</taxon>
    </lineage>
</organism>
<dbReference type="Gene3D" id="3.40.50.2020">
    <property type="match status" value="1"/>
</dbReference>
<dbReference type="Pfam" id="PF00156">
    <property type="entry name" value="Pribosyltran"/>
    <property type="match status" value="1"/>
</dbReference>
<evidence type="ECO:0000256" key="13">
    <source>
        <dbReference type="ARBA" id="ARBA00048811"/>
    </source>
</evidence>
<comment type="similarity">
    <text evidence="4 15">Belongs to the purine/pyrimidine phosphoribosyltransferase family.</text>
</comment>
<evidence type="ECO:0000256" key="1">
    <source>
        <dbReference type="ARBA" id="ARBA00001946"/>
    </source>
</evidence>
<dbReference type="GO" id="GO:0000166">
    <property type="term" value="F:nucleotide binding"/>
    <property type="evidence" value="ECO:0007669"/>
    <property type="project" value="UniProtKB-KW"/>
</dbReference>
<dbReference type="GO" id="GO:0006166">
    <property type="term" value="P:purine ribonucleoside salvage"/>
    <property type="evidence" value="ECO:0007669"/>
    <property type="project" value="UniProtKB-KW"/>
</dbReference>
<evidence type="ECO:0000313" key="17">
    <source>
        <dbReference type="EMBL" id="ACC98873.1"/>
    </source>
</evidence>
<comment type="catalytic activity">
    <reaction evidence="13">
        <text>GMP + diphosphate = guanine + 5-phospho-alpha-D-ribose 1-diphosphate</text>
        <dbReference type="Rhea" id="RHEA:25424"/>
        <dbReference type="ChEBI" id="CHEBI:16235"/>
        <dbReference type="ChEBI" id="CHEBI:33019"/>
        <dbReference type="ChEBI" id="CHEBI:58017"/>
        <dbReference type="ChEBI" id="CHEBI:58115"/>
        <dbReference type="EC" id="2.4.2.8"/>
    </reaction>
    <physiologicalReaction direction="right-to-left" evidence="13">
        <dbReference type="Rhea" id="RHEA:25426"/>
    </physiologicalReaction>
</comment>
<keyword evidence="12 15" id="KW-0460">Magnesium</keyword>
<dbReference type="HOGENOM" id="CLU_073615_0_0_0"/>
<evidence type="ECO:0000256" key="7">
    <source>
        <dbReference type="ARBA" id="ARBA00022676"/>
    </source>
</evidence>
<evidence type="ECO:0000256" key="9">
    <source>
        <dbReference type="ARBA" id="ARBA00022723"/>
    </source>
</evidence>
<comment type="catalytic activity">
    <reaction evidence="14">
        <text>IMP + diphosphate = hypoxanthine + 5-phospho-alpha-D-ribose 1-diphosphate</text>
        <dbReference type="Rhea" id="RHEA:17973"/>
        <dbReference type="ChEBI" id="CHEBI:17368"/>
        <dbReference type="ChEBI" id="CHEBI:33019"/>
        <dbReference type="ChEBI" id="CHEBI:58017"/>
        <dbReference type="ChEBI" id="CHEBI:58053"/>
        <dbReference type="EC" id="2.4.2.8"/>
    </reaction>
    <physiologicalReaction direction="right-to-left" evidence="14">
        <dbReference type="Rhea" id="RHEA:17975"/>
    </physiologicalReaction>
</comment>
<dbReference type="InterPro" id="IPR029057">
    <property type="entry name" value="PRTase-like"/>
</dbReference>
<dbReference type="GO" id="GO:0005829">
    <property type="term" value="C:cytosol"/>
    <property type="evidence" value="ECO:0007669"/>
    <property type="project" value="TreeGrafter"/>
</dbReference>
<protein>
    <recommendedName>
        <fullName evidence="5 15">Hypoxanthine phosphoribosyltransferase</fullName>
        <ecNumber evidence="5 15">2.4.2.8</ecNumber>
    </recommendedName>
</protein>
<dbReference type="GO" id="GO:0032264">
    <property type="term" value="P:IMP salvage"/>
    <property type="evidence" value="ECO:0007669"/>
    <property type="project" value="UniProtKB-UniPathway"/>
</dbReference>
<dbReference type="GO" id="GO:0004422">
    <property type="term" value="F:hypoxanthine phosphoribosyltransferase activity"/>
    <property type="evidence" value="ECO:0007669"/>
    <property type="project" value="InterPro"/>
</dbReference>
<dbReference type="STRING" id="445932.Emin_1323"/>
<name>B2KEC7_ELUMP</name>
<evidence type="ECO:0000256" key="8">
    <source>
        <dbReference type="ARBA" id="ARBA00022679"/>
    </source>
</evidence>
<dbReference type="SUPFAM" id="SSF53271">
    <property type="entry name" value="PRTase-like"/>
    <property type="match status" value="1"/>
</dbReference>
<feature type="domain" description="Phosphoribosyltransferase" evidence="16">
    <location>
        <begin position="17"/>
        <end position="160"/>
    </location>
</feature>
<dbReference type="InterPro" id="IPR005904">
    <property type="entry name" value="Hxn_phspho_trans"/>
</dbReference>
<dbReference type="EC" id="2.4.2.8" evidence="5 15"/>
<dbReference type="GO" id="GO:0046100">
    <property type="term" value="P:hypoxanthine metabolic process"/>
    <property type="evidence" value="ECO:0007669"/>
    <property type="project" value="TreeGrafter"/>
</dbReference>
<evidence type="ECO:0000256" key="4">
    <source>
        <dbReference type="ARBA" id="ARBA00008391"/>
    </source>
</evidence>
<dbReference type="FunFam" id="3.40.50.2020:FF:000006">
    <property type="entry name" value="Hypoxanthine phosphoribosyltransferase"/>
    <property type="match status" value="1"/>
</dbReference>
<dbReference type="UniPathway" id="UPA00591">
    <property type="reaction ID" value="UER00648"/>
</dbReference>
<proteinExistence type="inferred from homology"/>
<dbReference type="RefSeq" id="WP_012415488.1">
    <property type="nucleotide sequence ID" value="NC_010644.1"/>
</dbReference>
<dbReference type="GO" id="GO:0006178">
    <property type="term" value="P:guanine salvage"/>
    <property type="evidence" value="ECO:0007669"/>
    <property type="project" value="TreeGrafter"/>
</dbReference>
<dbReference type="CDD" id="cd06223">
    <property type="entry name" value="PRTases_typeI"/>
    <property type="match status" value="1"/>
</dbReference>
<gene>
    <name evidence="17" type="ordered locus">Emin_1323</name>
</gene>
<evidence type="ECO:0000256" key="12">
    <source>
        <dbReference type="ARBA" id="ARBA00022842"/>
    </source>
</evidence>
<evidence type="ECO:0000256" key="14">
    <source>
        <dbReference type="ARBA" id="ARBA00049402"/>
    </source>
</evidence>
<dbReference type="InterPro" id="IPR050408">
    <property type="entry name" value="HGPRT"/>
</dbReference>
<comment type="cofactor">
    <cofactor evidence="1 15">
        <name>Mg(2+)</name>
        <dbReference type="ChEBI" id="CHEBI:18420"/>
    </cofactor>
</comment>
<evidence type="ECO:0000313" key="18">
    <source>
        <dbReference type="Proteomes" id="UP000001029"/>
    </source>
</evidence>
<evidence type="ECO:0000256" key="2">
    <source>
        <dbReference type="ARBA" id="ARBA00004496"/>
    </source>
</evidence>
<keyword evidence="11 15" id="KW-0547">Nucleotide-binding</keyword>
<dbReference type="GO" id="GO:0000287">
    <property type="term" value="F:magnesium ion binding"/>
    <property type="evidence" value="ECO:0007669"/>
    <property type="project" value="TreeGrafter"/>
</dbReference>
<dbReference type="PANTHER" id="PTHR43340">
    <property type="entry name" value="HYPOXANTHINE-GUANINE PHOSPHORIBOSYLTRANSFERASE"/>
    <property type="match status" value="1"/>
</dbReference>